<dbReference type="SMART" id="SM00388">
    <property type="entry name" value="HisKA"/>
    <property type="match status" value="1"/>
</dbReference>
<evidence type="ECO:0000256" key="1">
    <source>
        <dbReference type="ARBA" id="ARBA00000085"/>
    </source>
</evidence>
<keyword evidence="3" id="KW-0597">Phosphoprotein</keyword>
<dbReference type="PROSITE" id="PS50109">
    <property type="entry name" value="HIS_KIN"/>
    <property type="match status" value="1"/>
</dbReference>
<protein>
    <recommendedName>
        <fullName evidence="2">histidine kinase</fullName>
        <ecNumber evidence="2">2.7.13.3</ecNumber>
    </recommendedName>
</protein>
<evidence type="ECO:0000259" key="9">
    <source>
        <dbReference type="PROSITE" id="PS50109"/>
    </source>
</evidence>
<keyword evidence="6 10" id="KW-0418">Kinase</keyword>
<dbReference type="EC" id="2.7.13.3" evidence="2"/>
<keyword evidence="8" id="KW-0902">Two-component regulatory system</keyword>
<evidence type="ECO:0000313" key="11">
    <source>
        <dbReference type="Proteomes" id="UP000273675"/>
    </source>
</evidence>
<dbReference type="GO" id="GO:0000155">
    <property type="term" value="F:phosphorelay sensor kinase activity"/>
    <property type="evidence" value="ECO:0007669"/>
    <property type="project" value="InterPro"/>
</dbReference>
<keyword evidence="7" id="KW-0067">ATP-binding</keyword>
<dbReference type="PANTHER" id="PTHR43065:SF10">
    <property type="entry name" value="PEROXIDE STRESS-ACTIVATED HISTIDINE KINASE MAK3"/>
    <property type="match status" value="1"/>
</dbReference>
<dbReference type="PRINTS" id="PR00344">
    <property type="entry name" value="BCTRLSENSOR"/>
</dbReference>
<comment type="catalytic activity">
    <reaction evidence="1">
        <text>ATP + protein L-histidine = ADP + protein N-phospho-L-histidine.</text>
        <dbReference type="EC" id="2.7.13.3"/>
    </reaction>
</comment>
<dbReference type="Proteomes" id="UP000273675">
    <property type="component" value="Unassembled WGS sequence"/>
</dbReference>
<dbReference type="Pfam" id="PF00512">
    <property type="entry name" value="HisKA"/>
    <property type="match status" value="1"/>
</dbReference>
<dbReference type="InterPro" id="IPR003594">
    <property type="entry name" value="HATPase_dom"/>
</dbReference>
<feature type="domain" description="Histidine kinase" evidence="9">
    <location>
        <begin position="133"/>
        <end position="350"/>
    </location>
</feature>
<dbReference type="SUPFAM" id="SSF47384">
    <property type="entry name" value="Homodimeric domain of signal transducing histidine kinase"/>
    <property type="match status" value="1"/>
</dbReference>
<comment type="caution">
    <text evidence="10">The sequence shown here is derived from an EMBL/GenBank/DDBJ whole genome shotgun (WGS) entry which is preliminary data.</text>
</comment>
<dbReference type="GO" id="GO:0005524">
    <property type="term" value="F:ATP binding"/>
    <property type="evidence" value="ECO:0007669"/>
    <property type="project" value="UniProtKB-KW"/>
</dbReference>
<dbReference type="EMBL" id="RBIM01000002">
    <property type="protein sequence ID" value="RKR02798.1"/>
    <property type="molecule type" value="Genomic_DNA"/>
</dbReference>
<reference evidence="10 11" key="1">
    <citation type="submission" date="2018-10" db="EMBL/GenBank/DDBJ databases">
        <title>Genomic Encyclopedia of Type Strains, Phase IV (KMG-IV): sequencing the most valuable type-strain genomes for metagenomic binning, comparative biology and taxonomic classification.</title>
        <authorList>
            <person name="Goeker M."/>
        </authorList>
    </citation>
    <scope>NUCLEOTIDE SEQUENCE [LARGE SCALE GENOMIC DNA]</scope>
    <source>
        <strain evidence="10 11">DSM 4734</strain>
    </source>
</reference>
<name>A0A495DLJ0_9PROT</name>
<dbReference type="OrthoDB" id="9789238at2"/>
<dbReference type="InterPro" id="IPR005467">
    <property type="entry name" value="His_kinase_dom"/>
</dbReference>
<dbReference type="InterPro" id="IPR036890">
    <property type="entry name" value="HATPase_C_sf"/>
</dbReference>
<dbReference type="Gene3D" id="1.10.287.130">
    <property type="match status" value="1"/>
</dbReference>
<dbReference type="Gene3D" id="3.30.565.10">
    <property type="entry name" value="Histidine kinase-like ATPase, C-terminal domain"/>
    <property type="match status" value="1"/>
</dbReference>
<dbReference type="PANTHER" id="PTHR43065">
    <property type="entry name" value="SENSOR HISTIDINE KINASE"/>
    <property type="match status" value="1"/>
</dbReference>
<keyword evidence="5" id="KW-0547">Nucleotide-binding</keyword>
<evidence type="ECO:0000256" key="3">
    <source>
        <dbReference type="ARBA" id="ARBA00022553"/>
    </source>
</evidence>
<evidence type="ECO:0000256" key="7">
    <source>
        <dbReference type="ARBA" id="ARBA00022840"/>
    </source>
</evidence>
<sequence length="354" mass="37741">MTPAATPGTTIPGAAELAADQAAIPVLVFSAEARCLWANTQAEEWLGLSMRHMRKSRFGTLSATCAHLANIIEQACAANRTVVALGRMLGGQGPFDVHARWSDEHSQLILSVLPHQETGAKASEAPALGFGRMLAHELKNPLASVRGAAQLIRRETDLDGARDLARLIIQDVDRITRLADHWSRVGDIQLGPNSEINLNLLAVNAMDSLHRADPATKGVLKDNFDPSLPTISGDPDLLMQAVLNLLQNAFDAVKPDPGAEIVVETRFDAGPKSRTGGNPTPLVLSVRDNGPGIPDTLGSGIFTPFVTTKPAGEGLGLAFSARIAALHHGQIDFESQPGRTLFNIRLPIAKKDMP</sequence>
<evidence type="ECO:0000256" key="8">
    <source>
        <dbReference type="ARBA" id="ARBA00023012"/>
    </source>
</evidence>
<dbReference type="InterPro" id="IPR004358">
    <property type="entry name" value="Sig_transdc_His_kin-like_C"/>
</dbReference>
<dbReference type="RefSeq" id="WP_121210093.1">
    <property type="nucleotide sequence ID" value="NZ_RBIM01000002.1"/>
</dbReference>
<dbReference type="SMART" id="SM00387">
    <property type="entry name" value="HATPase_c"/>
    <property type="match status" value="1"/>
</dbReference>
<keyword evidence="4" id="KW-0808">Transferase</keyword>
<evidence type="ECO:0000256" key="6">
    <source>
        <dbReference type="ARBA" id="ARBA00022777"/>
    </source>
</evidence>
<evidence type="ECO:0000256" key="2">
    <source>
        <dbReference type="ARBA" id="ARBA00012438"/>
    </source>
</evidence>
<evidence type="ECO:0000256" key="5">
    <source>
        <dbReference type="ARBA" id="ARBA00022741"/>
    </source>
</evidence>
<proteinExistence type="predicted"/>
<dbReference type="Pfam" id="PF02518">
    <property type="entry name" value="HATPase_c"/>
    <property type="match status" value="1"/>
</dbReference>
<dbReference type="SUPFAM" id="SSF55874">
    <property type="entry name" value="ATPase domain of HSP90 chaperone/DNA topoisomerase II/histidine kinase"/>
    <property type="match status" value="1"/>
</dbReference>
<dbReference type="InterPro" id="IPR036097">
    <property type="entry name" value="HisK_dim/P_sf"/>
</dbReference>
<dbReference type="CDD" id="cd00082">
    <property type="entry name" value="HisKA"/>
    <property type="match status" value="1"/>
</dbReference>
<evidence type="ECO:0000313" key="10">
    <source>
        <dbReference type="EMBL" id="RKR02798.1"/>
    </source>
</evidence>
<organism evidence="10 11">
    <name type="scientific">Maricaulis maris</name>
    <dbReference type="NCBI Taxonomy" id="74318"/>
    <lineage>
        <taxon>Bacteria</taxon>
        <taxon>Pseudomonadati</taxon>
        <taxon>Pseudomonadota</taxon>
        <taxon>Alphaproteobacteria</taxon>
        <taxon>Maricaulales</taxon>
        <taxon>Maricaulaceae</taxon>
        <taxon>Maricaulis</taxon>
    </lineage>
</organism>
<dbReference type="InterPro" id="IPR003661">
    <property type="entry name" value="HisK_dim/P_dom"/>
</dbReference>
<dbReference type="AlphaFoldDB" id="A0A495DLJ0"/>
<evidence type="ECO:0000256" key="4">
    <source>
        <dbReference type="ARBA" id="ARBA00022679"/>
    </source>
</evidence>
<gene>
    <name evidence="10" type="ORF">C7435_0737</name>
</gene>
<accession>A0A495DLJ0</accession>